<evidence type="ECO:0000313" key="2">
    <source>
        <dbReference type="Proteomes" id="UP000594095"/>
    </source>
</evidence>
<gene>
    <name evidence="1" type="ORF">pEaSNUABM12_00521</name>
</gene>
<sequence length="72" mass="7975">MKIFIAFIVCVILIFSILITVIDHKPKITAYESQESTEQKKEDEDDCTYTMCNSFGGGIAGDTLAIGFMFGD</sequence>
<dbReference type="Proteomes" id="UP000594095">
    <property type="component" value="Genome"/>
</dbReference>
<proteinExistence type="predicted"/>
<protein>
    <submittedName>
        <fullName evidence="1">Putative membrane protein</fullName>
    </submittedName>
</protein>
<name>A0A7L8ZMK6_9CAUD</name>
<dbReference type="EMBL" id="MT939486">
    <property type="protein sequence ID" value="QOI71438.1"/>
    <property type="molecule type" value="Genomic_DNA"/>
</dbReference>
<reference evidence="1 2" key="1">
    <citation type="submission" date="2020-08" db="EMBL/GenBank/DDBJ databases">
        <title>Complete genome sequence of Erwinia phage pEa_SNUABM_12.</title>
        <authorList>
            <person name="Kim S.G."/>
            <person name="Lee S.B."/>
            <person name="Park S.C."/>
        </authorList>
    </citation>
    <scope>NUCLEOTIDE SEQUENCE [LARGE SCALE GENOMIC DNA]</scope>
</reference>
<accession>A0A7L8ZMK6</accession>
<organism evidence="1 2">
    <name type="scientific">Erwinia phage pEa_SNUABM_12</name>
    <dbReference type="NCBI Taxonomy" id="2768773"/>
    <lineage>
        <taxon>Viruses</taxon>
        <taxon>Duplodnaviria</taxon>
        <taxon>Heunggongvirae</taxon>
        <taxon>Uroviricota</taxon>
        <taxon>Caudoviricetes</taxon>
        <taxon>Eneladusvirus</taxon>
        <taxon>Eneladusvirus BF</taxon>
    </lineage>
</organism>
<evidence type="ECO:0000313" key="1">
    <source>
        <dbReference type="EMBL" id="QOI71438.1"/>
    </source>
</evidence>